<evidence type="ECO:0000256" key="8">
    <source>
        <dbReference type="ARBA" id="ARBA00022777"/>
    </source>
</evidence>
<comment type="catalytic activity">
    <reaction evidence="13">
        <text>L-seryl-[protein] + ATP = O-phospho-L-seryl-[protein] + ADP + H(+)</text>
        <dbReference type="Rhea" id="RHEA:17989"/>
        <dbReference type="Rhea" id="RHEA-COMP:9863"/>
        <dbReference type="Rhea" id="RHEA-COMP:11604"/>
        <dbReference type="ChEBI" id="CHEBI:15378"/>
        <dbReference type="ChEBI" id="CHEBI:29999"/>
        <dbReference type="ChEBI" id="CHEBI:30616"/>
        <dbReference type="ChEBI" id="CHEBI:83421"/>
        <dbReference type="ChEBI" id="CHEBI:456216"/>
        <dbReference type="EC" id="2.7.11.1"/>
    </reaction>
</comment>
<feature type="domain" description="Protein kinase" evidence="15">
    <location>
        <begin position="45"/>
        <end position="337"/>
    </location>
</feature>
<dbReference type="Pfam" id="PF00447">
    <property type="entry name" value="HSF_DNA-bind"/>
    <property type="match status" value="1"/>
</dbReference>
<dbReference type="Gene3D" id="1.10.510.10">
    <property type="entry name" value="Transferase(Phosphotransferase) domain 1"/>
    <property type="match status" value="1"/>
</dbReference>
<evidence type="ECO:0000256" key="14">
    <source>
        <dbReference type="SAM" id="MobiDB-lite"/>
    </source>
</evidence>
<dbReference type="InterPro" id="IPR036388">
    <property type="entry name" value="WH-like_DNA-bd_sf"/>
</dbReference>
<comment type="subcellular location">
    <subcellularLocation>
        <location evidence="1">Nucleus</location>
    </subcellularLocation>
</comment>
<dbReference type="SMART" id="SM00415">
    <property type="entry name" value="HSF"/>
    <property type="match status" value="1"/>
</dbReference>
<feature type="compositionally biased region" description="Low complexity" evidence="14">
    <location>
        <begin position="712"/>
        <end position="755"/>
    </location>
</feature>
<dbReference type="SUPFAM" id="SSF46785">
    <property type="entry name" value="Winged helix' DNA-binding domain"/>
    <property type="match status" value="1"/>
</dbReference>
<feature type="compositionally biased region" description="Low complexity" evidence="14">
    <location>
        <begin position="934"/>
        <end position="953"/>
    </location>
</feature>
<comment type="similarity">
    <text evidence="2">Belongs to the protein kinase superfamily. AGC Ser/Thr protein kinase family.</text>
</comment>
<dbReference type="AlphaFoldDB" id="A0A409VG50"/>
<keyword evidence="6" id="KW-0808">Transferase</keyword>
<dbReference type="InParanoid" id="A0A409VG50"/>
<dbReference type="GO" id="GO:0003700">
    <property type="term" value="F:DNA-binding transcription factor activity"/>
    <property type="evidence" value="ECO:0007669"/>
    <property type="project" value="InterPro"/>
</dbReference>
<evidence type="ECO:0000256" key="12">
    <source>
        <dbReference type="ARBA" id="ARBA00047899"/>
    </source>
</evidence>
<evidence type="ECO:0000259" key="15">
    <source>
        <dbReference type="PROSITE" id="PS50011"/>
    </source>
</evidence>
<dbReference type="PANTHER" id="PTHR45637">
    <property type="entry name" value="FLIPPASE KINASE 1-RELATED"/>
    <property type="match status" value="1"/>
</dbReference>
<name>A0A409VG50_9AGAR</name>
<evidence type="ECO:0000256" key="6">
    <source>
        <dbReference type="ARBA" id="ARBA00022679"/>
    </source>
</evidence>
<evidence type="ECO:0000256" key="5">
    <source>
        <dbReference type="ARBA" id="ARBA00022553"/>
    </source>
</evidence>
<dbReference type="GO" id="GO:0007010">
    <property type="term" value="P:cytoskeleton organization"/>
    <property type="evidence" value="ECO:0007669"/>
    <property type="project" value="UniProtKB-ARBA"/>
</dbReference>
<evidence type="ECO:0000256" key="3">
    <source>
        <dbReference type="ARBA" id="ARBA00012513"/>
    </source>
</evidence>
<evidence type="ECO:0000256" key="9">
    <source>
        <dbReference type="ARBA" id="ARBA00022840"/>
    </source>
</evidence>
<dbReference type="CDD" id="cd05574">
    <property type="entry name" value="STKc_phototropin_like"/>
    <property type="match status" value="1"/>
</dbReference>
<dbReference type="GO" id="GO:0005634">
    <property type="term" value="C:nucleus"/>
    <property type="evidence" value="ECO:0007669"/>
    <property type="project" value="UniProtKB-SubCell"/>
</dbReference>
<dbReference type="SMART" id="SM00220">
    <property type="entry name" value="S_TKc"/>
    <property type="match status" value="1"/>
</dbReference>
<dbReference type="InterPro" id="IPR011009">
    <property type="entry name" value="Kinase-like_dom_sf"/>
</dbReference>
<gene>
    <name evidence="16" type="ORF">CVT26_000215</name>
</gene>
<dbReference type="SUPFAM" id="SSF56112">
    <property type="entry name" value="Protein kinase-like (PK-like)"/>
    <property type="match status" value="1"/>
</dbReference>
<dbReference type="EMBL" id="NHYE01005657">
    <property type="protein sequence ID" value="PPQ65238.1"/>
    <property type="molecule type" value="Genomic_DNA"/>
</dbReference>
<proteinExistence type="inferred from homology"/>
<dbReference type="GO" id="GO:0004674">
    <property type="term" value="F:protein serine/threonine kinase activity"/>
    <property type="evidence" value="ECO:0007669"/>
    <property type="project" value="UniProtKB-KW"/>
</dbReference>
<keyword evidence="9" id="KW-0067">ATP-binding</keyword>
<dbReference type="STRING" id="231916.A0A409VG50"/>
<dbReference type="InterPro" id="IPR008271">
    <property type="entry name" value="Ser/Thr_kinase_AS"/>
</dbReference>
<feature type="compositionally biased region" description="Polar residues" evidence="14">
    <location>
        <begin position="757"/>
        <end position="800"/>
    </location>
</feature>
<dbReference type="FunFam" id="1.10.510.10:FF:000024">
    <property type="entry name" value="Probable serine/threonine-protein kinase cot-1"/>
    <property type="match status" value="1"/>
</dbReference>
<comment type="catalytic activity">
    <reaction evidence="12">
        <text>L-threonyl-[protein] + ATP = O-phospho-L-threonyl-[protein] + ADP + H(+)</text>
        <dbReference type="Rhea" id="RHEA:46608"/>
        <dbReference type="Rhea" id="RHEA-COMP:11060"/>
        <dbReference type="Rhea" id="RHEA-COMP:11605"/>
        <dbReference type="ChEBI" id="CHEBI:15378"/>
        <dbReference type="ChEBI" id="CHEBI:30013"/>
        <dbReference type="ChEBI" id="CHEBI:30616"/>
        <dbReference type="ChEBI" id="CHEBI:61977"/>
        <dbReference type="ChEBI" id="CHEBI:456216"/>
        <dbReference type="EC" id="2.7.11.1"/>
    </reaction>
</comment>
<keyword evidence="7" id="KW-0547">Nucleotide-binding</keyword>
<evidence type="ECO:0000313" key="17">
    <source>
        <dbReference type="Proteomes" id="UP000284706"/>
    </source>
</evidence>
<feature type="compositionally biased region" description="Basic residues" evidence="14">
    <location>
        <begin position="582"/>
        <end position="595"/>
    </location>
</feature>
<dbReference type="Gene3D" id="3.30.200.20">
    <property type="entry name" value="Phosphorylase Kinase, domain 1"/>
    <property type="match status" value="1"/>
</dbReference>
<dbReference type="InterPro" id="IPR000232">
    <property type="entry name" value="HSF_DNA-bd"/>
</dbReference>
<reference evidence="16 17" key="1">
    <citation type="journal article" date="2018" name="Evol. Lett.">
        <title>Horizontal gene cluster transfer increased hallucinogenic mushroom diversity.</title>
        <authorList>
            <person name="Reynolds H.T."/>
            <person name="Vijayakumar V."/>
            <person name="Gluck-Thaler E."/>
            <person name="Korotkin H.B."/>
            <person name="Matheny P.B."/>
            <person name="Slot J.C."/>
        </authorList>
    </citation>
    <scope>NUCLEOTIDE SEQUENCE [LARGE SCALE GENOMIC DNA]</scope>
    <source>
        <strain evidence="16 17">SRW20</strain>
    </source>
</reference>
<protein>
    <recommendedName>
        <fullName evidence="3">non-specific serine/threonine protein kinase</fullName>
        <ecNumber evidence="3">2.7.11.1</ecNumber>
    </recommendedName>
</protein>
<feature type="region of interest" description="Disordered" evidence="14">
    <location>
        <begin position="918"/>
        <end position="959"/>
    </location>
</feature>
<dbReference type="Proteomes" id="UP000284706">
    <property type="component" value="Unassembled WGS sequence"/>
</dbReference>
<accession>A0A409VG50</accession>
<evidence type="ECO:0000256" key="13">
    <source>
        <dbReference type="ARBA" id="ARBA00048679"/>
    </source>
</evidence>
<dbReference type="PROSITE" id="PS00108">
    <property type="entry name" value="PROTEIN_KINASE_ST"/>
    <property type="match status" value="1"/>
</dbReference>
<feature type="region of interest" description="Disordered" evidence="14">
    <location>
        <begin position="644"/>
        <end position="877"/>
    </location>
</feature>
<feature type="compositionally biased region" description="Low complexity" evidence="14">
    <location>
        <begin position="818"/>
        <end position="829"/>
    </location>
</feature>
<evidence type="ECO:0000256" key="10">
    <source>
        <dbReference type="ARBA" id="ARBA00023125"/>
    </source>
</evidence>
<dbReference type="InterPro" id="IPR036390">
    <property type="entry name" value="WH_DNA-bd_sf"/>
</dbReference>
<dbReference type="PROSITE" id="PS50011">
    <property type="entry name" value="PROTEIN_KINASE_DOM"/>
    <property type="match status" value="1"/>
</dbReference>
<evidence type="ECO:0000256" key="2">
    <source>
        <dbReference type="ARBA" id="ARBA00009903"/>
    </source>
</evidence>
<dbReference type="Pfam" id="PF00069">
    <property type="entry name" value="Pkinase"/>
    <property type="match status" value="1"/>
</dbReference>
<dbReference type="PRINTS" id="PR00056">
    <property type="entry name" value="HSFDOMAIN"/>
</dbReference>
<feature type="compositionally biased region" description="Polar residues" evidence="14">
    <location>
        <begin position="680"/>
        <end position="692"/>
    </location>
</feature>
<evidence type="ECO:0000313" key="16">
    <source>
        <dbReference type="EMBL" id="PPQ65238.1"/>
    </source>
</evidence>
<sequence>MGSNPLVTVAAANGLPMPPGKAPFRRTYSSNSIKVRQVEVGPSSFVKIKMLGKGDVGRVYLVREKKTNKLYAMKVLSKKEMIERKKIKRALTEQEILATANHPFIVTLHHSFQSEGYLYFCMEYCMGGEFFRALQTLQNKCLPEDGARFYAAEVVAALEYLHLMGFIYRDLKPENILLHQSGHIMLSDFDLAKQSNDPNGMPTMVHSETNGGEITEYIAPEVIAAQGHTAAVDWWTLGILIYEMIVRPQKPIACASHIDVVINWHVACVVQYATTPFKGQERNDTFHNIRYQPVHFRDSPKISSACKDCVTRLLDKSERTRLGSKSGASEVKQHKWFSKINWGLLRNTTPPIIPNASKGQDAVNFRQMKESHSLHLEDQLLEEGADVFGQFSSVTLHYDAGRLRTSELSLSPPSLLKYLCVPHTNPMADLYPPSYPHRRDTDHYQYPPPLMSASSSSDDNNDSPPSPEKPTDPPKAEAKPQATFLTKLYALLERPENHHMIRWDPAGEHIIVERPEQLALHVLPSVYRQSRFASFSRQLNIYGFMRKVNLRNVDPAIDDPDASTWSHPTLNRHSPPEVVANFKRRVPPRLPKPRKRDMQDQSSIPPPRSAIGMGTVPLTVPASVAHASHKLVGGPMGRARGFSAPGPYSPLNQGSAAGWNQGYPRSNLPPLMVPSDPPHLTQQNSMYSQSPHTLHPITPSDDTPSSNYHQMSTYSGSTSQYSYGSEQSNWSYHGGSSSHNGSLSSLLNPSNNGYSRPTPTINTSYASPFSNMPMQGEHSASSLSPDSRPTTGYSMSSVSSMPYHDDYSRPSSSHHRPGSPSRPTSSRSSYNADSLSVRRARRHSQAMSPYPSPYDHDDQQRPSTSPQPIDDHQSAGGMPRVRSMIQLPSVDPYGFTNSQPEFAYSAIPTVGHSASMESINDTSGWGHRGAVRPSTATSSISAASHTSSSQANTPPVQENYHGETDINRCESTFLCRFICCFRRFVAL</sequence>
<feature type="region of interest" description="Disordered" evidence="14">
    <location>
        <begin position="431"/>
        <end position="480"/>
    </location>
</feature>
<dbReference type="GO" id="GO:0043565">
    <property type="term" value="F:sequence-specific DNA binding"/>
    <property type="evidence" value="ECO:0007669"/>
    <property type="project" value="InterPro"/>
</dbReference>
<keyword evidence="5" id="KW-0597">Phosphoprotein</keyword>
<feature type="compositionally biased region" description="Polar residues" evidence="14">
    <location>
        <begin position="700"/>
        <end position="711"/>
    </location>
</feature>
<keyword evidence="17" id="KW-1185">Reference proteome</keyword>
<feature type="compositionally biased region" description="Basic and acidic residues" evidence="14">
    <location>
        <begin position="469"/>
        <end position="478"/>
    </location>
</feature>
<keyword evidence="8" id="KW-0418">Kinase</keyword>
<dbReference type="EC" id="2.7.11.1" evidence="3"/>
<dbReference type="InterPro" id="IPR000719">
    <property type="entry name" value="Prot_kinase_dom"/>
</dbReference>
<comment type="caution">
    <text evidence="16">The sequence shown here is derived from an EMBL/GenBank/DDBJ whole genome shotgun (WGS) entry which is preliminary data.</text>
</comment>
<dbReference type="GO" id="GO:0005524">
    <property type="term" value="F:ATP binding"/>
    <property type="evidence" value="ECO:0007669"/>
    <property type="project" value="UniProtKB-KW"/>
</dbReference>
<dbReference type="OrthoDB" id="432483at2759"/>
<evidence type="ECO:0000256" key="1">
    <source>
        <dbReference type="ARBA" id="ARBA00004123"/>
    </source>
</evidence>
<evidence type="ECO:0000256" key="4">
    <source>
        <dbReference type="ARBA" id="ARBA00022527"/>
    </source>
</evidence>
<evidence type="ECO:0000256" key="7">
    <source>
        <dbReference type="ARBA" id="ARBA00022741"/>
    </source>
</evidence>
<organism evidence="16 17">
    <name type="scientific">Gymnopilus dilepis</name>
    <dbReference type="NCBI Taxonomy" id="231916"/>
    <lineage>
        <taxon>Eukaryota</taxon>
        <taxon>Fungi</taxon>
        <taxon>Dikarya</taxon>
        <taxon>Basidiomycota</taxon>
        <taxon>Agaricomycotina</taxon>
        <taxon>Agaricomycetes</taxon>
        <taxon>Agaricomycetidae</taxon>
        <taxon>Agaricales</taxon>
        <taxon>Agaricineae</taxon>
        <taxon>Hymenogastraceae</taxon>
        <taxon>Gymnopilus</taxon>
    </lineage>
</organism>
<feature type="region of interest" description="Disordered" evidence="14">
    <location>
        <begin position="564"/>
        <end position="612"/>
    </location>
</feature>
<keyword evidence="10" id="KW-0238">DNA-binding</keyword>
<dbReference type="FunFam" id="3.30.200.20:FF:001236">
    <property type="entry name" value="AGC/RSK protein kinase"/>
    <property type="match status" value="1"/>
</dbReference>
<evidence type="ECO:0000256" key="11">
    <source>
        <dbReference type="ARBA" id="ARBA00023242"/>
    </source>
</evidence>
<keyword evidence="11" id="KW-0539">Nucleus</keyword>
<keyword evidence="4" id="KW-0723">Serine/threonine-protein kinase</keyword>
<dbReference type="Gene3D" id="1.10.10.10">
    <property type="entry name" value="Winged helix-like DNA-binding domain superfamily/Winged helix DNA-binding domain"/>
    <property type="match status" value="1"/>
</dbReference>